<gene>
    <name evidence="3" type="primary">btuF</name>
    <name evidence="3" type="ordered locus">BAV3068</name>
</gene>
<dbReference type="InterPro" id="IPR050902">
    <property type="entry name" value="ABC_Transporter_SBP"/>
</dbReference>
<sequence>MNSATLATMNLPLTAPIRLAAMILALAAWPAGAQPIALTDDTGHAFTLLAPARRAITLTPHATELVYAAGAGAFLAGTARGSDYPPAARALPSVGDPFHPELERLLSLSPDLLIAWQPSSALAGIPAKWGIPIYYSDPRKLDDIPKAIEQFGHMFGTSQVADAEAHRLRERLHQLRARYANKKPVRVFVQAGSQPLYTINDNSIIGDALRLCGAVNVFGHSPLLSSQVSVEGVLAANPQAVVAGVASAREAQTLQRDWRAAGLPAALAGHVYALNADQLYRPGPRLIDSTALLCEDIDKAR</sequence>
<accession>Q2KUI2</accession>
<evidence type="ECO:0000313" key="3">
    <source>
        <dbReference type="EMBL" id="CAJ50678.1"/>
    </source>
</evidence>
<organism evidence="3 4">
    <name type="scientific">Bordetella avium (strain 197N)</name>
    <dbReference type="NCBI Taxonomy" id="360910"/>
    <lineage>
        <taxon>Bacteria</taxon>
        <taxon>Pseudomonadati</taxon>
        <taxon>Pseudomonadota</taxon>
        <taxon>Betaproteobacteria</taxon>
        <taxon>Burkholderiales</taxon>
        <taxon>Alcaligenaceae</taxon>
        <taxon>Bordetella</taxon>
    </lineage>
</organism>
<dbReference type="PROSITE" id="PS50983">
    <property type="entry name" value="FE_B12_PBP"/>
    <property type="match status" value="1"/>
</dbReference>
<protein>
    <submittedName>
        <fullName evidence="3">Vitamin B12 transport protein</fullName>
    </submittedName>
</protein>
<feature type="signal peptide" evidence="1">
    <location>
        <begin position="1"/>
        <end position="33"/>
    </location>
</feature>
<dbReference type="PANTHER" id="PTHR30535">
    <property type="entry name" value="VITAMIN B12-BINDING PROTEIN"/>
    <property type="match status" value="1"/>
</dbReference>
<dbReference type="KEGG" id="bav:BAV3068"/>
<dbReference type="HOGENOM" id="CLU_038034_2_5_4"/>
<keyword evidence="1" id="KW-0732">Signal</keyword>
<evidence type="ECO:0000256" key="1">
    <source>
        <dbReference type="SAM" id="SignalP"/>
    </source>
</evidence>
<dbReference type="RefSeq" id="WP_012418706.1">
    <property type="nucleotide sequence ID" value="NC_010645.1"/>
</dbReference>
<dbReference type="Proteomes" id="UP000001977">
    <property type="component" value="Chromosome"/>
</dbReference>
<dbReference type="Gene3D" id="3.40.50.1980">
    <property type="entry name" value="Nitrogenase molybdenum iron protein domain"/>
    <property type="match status" value="2"/>
</dbReference>
<dbReference type="EMBL" id="AM167904">
    <property type="protein sequence ID" value="CAJ50678.1"/>
    <property type="molecule type" value="Genomic_DNA"/>
</dbReference>
<dbReference type="SUPFAM" id="SSF53807">
    <property type="entry name" value="Helical backbone' metal receptor"/>
    <property type="match status" value="1"/>
</dbReference>
<keyword evidence="4" id="KW-1185">Reference proteome</keyword>
<name>Q2KUI2_BORA1</name>
<reference evidence="3 4" key="1">
    <citation type="journal article" date="2006" name="J. Bacteriol.">
        <title>Comparison of the genome sequence of the poultry pathogen Bordetella avium with those of B. bronchiseptica, B. pertussis, and B. parapertussis reveals extensive diversity in surface structures associated with host interaction.</title>
        <authorList>
            <person name="Sebaihia M."/>
            <person name="Preston A."/>
            <person name="Maskell D.J."/>
            <person name="Kuzmiak H."/>
            <person name="Connell T.D."/>
            <person name="King N.D."/>
            <person name="Orndorff P.E."/>
            <person name="Miyamoto D.M."/>
            <person name="Thomson N.R."/>
            <person name="Harris D."/>
            <person name="Goble A."/>
            <person name="Lord A."/>
            <person name="Murphy L."/>
            <person name="Quail M.A."/>
            <person name="Rutter S."/>
            <person name="Squares R."/>
            <person name="Squares S."/>
            <person name="Woodward J."/>
            <person name="Parkhill J."/>
            <person name="Temple L.M."/>
        </authorList>
    </citation>
    <scope>NUCLEOTIDE SEQUENCE [LARGE SCALE GENOMIC DNA]</scope>
    <source>
        <strain evidence="3 4">197N</strain>
    </source>
</reference>
<feature type="domain" description="Fe/B12 periplasmic-binding" evidence="2">
    <location>
        <begin position="54"/>
        <end position="301"/>
    </location>
</feature>
<dbReference type="STRING" id="360910.BAV3068"/>
<dbReference type="CDD" id="cd01144">
    <property type="entry name" value="BtuF"/>
    <property type="match status" value="1"/>
</dbReference>
<dbReference type="AlphaFoldDB" id="Q2KUI2"/>
<dbReference type="eggNOG" id="COG0614">
    <property type="taxonomic scope" value="Bacteria"/>
</dbReference>
<evidence type="ECO:0000259" key="2">
    <source>
        <dbReference type="PROSITE" id="PS50983"/>
    </source>
</evidence>
<dbReference type="InterPro" id="IPR002491">
    <property type="entry name" value="ABC_transptr_periplasmic_BD"/>
</dbReference>
<evidence type="ECO:0000313" key="4">
    <source>
        <dbReference type="Proteomes" id="UP000001977"/>
    </source>
</evidence>
<feature type="chain" id="PRO_5004211708" evidence="1">
    <location>
        <begin position="34"/>
        <end position="301"/>
    </location>
</feature>
<dbReference type="Pfam" id="PF01497">
    <property type="entry name" value="Peripla_BP_2"/>
    <property type="match status" value="1"/>
</dbReference>
<dbReference type="GO" id="GO:0071281">
    <property type="term" value="P:cellular response to iron ion"/>
    <property type="evidence" value="ECO:0007669"/>
    <property type="project" value="TreeGrafter"/>
</dbReference>
<dbReference type="PANTHER" id="PTHR30535:SF34">
    <property type="entry name" value="MOLYBDATE-BINDING PROTEIN MOLA"/>
    <property type="match status" value="1"/>
</dbReference>
<proteinExistence type="predicted"/>